<dbReference type="STRING" id="652787.SAMN05216490_0858"/>
<dbReference type="InterPro" id="IPR007863">
    <property type="entry name" value="Peptidase_M16_C"/>
</dbReference>
<name>A0A1H1QVK4_MUCMA</name>
<dbReference type="EMBL" id="LT629740">
    <property type="protein sequence ID" value="SDS27406.1"/>
    <property type="molecule type" value="Genomic_DNA"/>
</dbReference>
<feature type="signal peptide" evidence="1">
    <location>
        <begin position="1"/>
        <end position="23"/>
    </location>
</feature>
<dbReference type="GO" id="GO:0046872">
    <property type="term" value="F:metal ion binding"/>
    <property type="evidence" value="ECO:0007669"/>
    <property type="project" value="InterPro"/>
</dbReference>
<dbReference type="InterPro" id="IPR011249">
    <property type="entry name" value="Metalloenz_LuxS/M16"/>
</dbReference>
<sequence length="445" mass="49686">MMKKYIYTLLFAVAIGGTKPALAQHAAYDMIVDGVKVIVQPSGNSIVEIQTVLRGGVQNYPASKMGIESMAMRGLTECGTLKHDKNSFKNILDKINASIYGYTNKDYSVISMSCIKSDFDIAWPLYAEAITEPKFDAAEFARIKQDAINDLKEQESQPDESIDKMANKVAFEGRDFAKEPEGTPEIINSLTAEETKAFYNSILTRSRMLVVVVGDLDSSLIQTRVKIMLDGIKKGTPVEMKKSFFRVYNNSFKAEPKDLATNYIEGVTSGPLVDAPDFDAFNMAMQIFYDRHFLNIRTNNGLSYAPETWFDVGAISVAKFIVSTTMPNKYIAVFNKLVDSTKSHGFNASELANMKVTYLTGFYYKNETNYAQASSIVSNEVMHGDWKRSLTYMTNIKKLTVADINNAFNKYIGNIVWVYQGDPKKVDPILYKNGTSHVGDNPVSN</sequence>
<keyword evidence="5" id="KW-1185">Reference proteome</keyword>
<protein>
    <submittedName>
        <fullName evidence="4">Predicted Zn-dependent peptidase</fullName>
    </submittedName>
</protein>
<evidence type="ECO:0000256" key="1">
    <source>
        <dbReference type="SAM" id="SignalP"/>
    </source>
</evidence>
<dbReference type="InterPro" id="IPR050361">
    <property type="entry name" value="MPP/UQCRC_Complex"/>
</dbReference>
<dbReference type="Pfam" id="PF05193">
    <property type="entry name" value="Peptidase_M16_C"/>
    <property type="match status" value="1"/>
</dbReference>
<evidence type="ECO:0000313" key="5">
    <source>
        <dbReference type="Proteomes" id="UP000199679"/>
    </source>
</evidence>
<dbReference type="AlphaFoldDB" id="A0A1H1QVK4"/>
<feature type="chain" id="PRO_5009258123" evidence="1">
    <location>
        <begin position="24"/>
        <end position="445"/>
    </location>
</feature>
<dbReference type="Pfam" id="PF00675">
    <property type="entry name" value="Peptidase_M16"/>
    <property type="match status" value="1"/>
</dbReference>
<dbReference type="RefSeq" id="WP_091369671.1">
    <property type="nucleotide sequence ID" value="NZ_LT629740.1"/>
</dbReference>
<dbReference type="SUPFAM" id="SSF63411">
    <property type="entry name" value="LuxS/MPP-like metallohydrolase"/>
    <property type="match status" value="2"/>
</dbReference>
<dbReference type="Gene3D" id="3.30.830.10">
    <property type="entry name" value="Metalloenzyme, LuxS/M16 peptidase-like"/>
    <property type="match status" value="2"/>
</dbReference>
<keyword evidence="1" id="KW-0732">Signal</keyword>
<accession>A0A1H1QVK4</accession>
<evidence type="ECO:0000313" key="4">
    <source>
        <dbReference type="EMBL" id="SDS27406.1"/>
    </source>
</evidence>
<feature type="domain" description="Peptidase M16 N-terminal" evidence="2">
    <location>
        <begin position="79"/>
        <end position="174"/>
    </location>
</feature>
<dbReference type="InterPro" id="IPR011765">
    <property type="entry name" value="Pept_M16_N"/>
</dbReference>
<feature type="domain" description="Peptidase M16 C-terminal" evidence="3">
    <location>
        <begin position="189"/>
        <end position="355"/>
    </location>
</feature>
<reference evidence="4 5" key="1">
    <citation type="submission" date="2016-10" db="EMBL/GenBank/DDBJ databases">
        <authorList>
            <person name="de Groot N.N."/>
        </authorList>
    </citation>
    <scope>NUCLEOTIDE SEQUENCE [LARGE SCALE GENOMIC DNA]</scope>
    <source>
        <strain evidence="4 5">MP1X4</strain>
    </source>
</reference>
<dbReference type="PANTHER" id="PTHR11851:SF225">
    <property type="entry name" value="NON-PEPTIDASE HOMOLOG YMXG"/>
    <property type="match status" value="1"/>
</dbReference>
<evidence type="ECO:0000259" key="2">
    <source>
        <dbReference type="Pfam" id="PF00675"/>
    </source>
</evidence>
<evidence type="ECO:0000259" key="3">
    <source>
        <dbReference type="Pfam" id="PF05193"/>
    </source>
</evidence>
<dbReference type="OrthoDB" id="9811314at2"/>
<dbReference type="PANTHER" id="PTHR11851">
    <property type="entry name" value="METALLOPROTEASE"/>
    <property type="match status" value="1"/>
</dbReference>
<organism evidence="4 5">
    <name type="scientific">Mucilaginibacter mallensis</name>
    <dbReference type="NCBI Taxonomy" id="652787"/>
    <lineage>
        <taxon>Bacteria</taxon>
        <taxon>Pseudomonadati</taxon>
        <taxon>Bacteroidota</taxon>
        <taxon>Sphingobacteriia</taxon>
        <taxon>Sphingobacteriales</taxon>
        <taxon>Sphingobacteriaceae</taxon>
        <taxon>Mucilaginibacter</taxon>
    </lineage>
</organism>
<gene>
    <name evidence="4" type="ORF">SAMN05216490_0858</name>
</gene>
<proteinExistence type="predicted"/>
<dbReference type="Proteomes" id="UP000199679">
    <property type="component" value="Chromosome I"/>
</dbReference>